<keyword evidence="2" id="KW-1185">Reference proteome</keyword>
<organism evidence="1 2">
    <name type="scientific">Parnassius apollo</name>
    <name type="common">Apollo butterfly</name>
    <name type="synonym">Papilio apollo</name>
    <dbReference type="NCBI Taxonomy" id="110799"/>
    <lineage>
        <taxon>Eukaryota</taxon>
        <taxon>Metazoa</taxon>
        <taxon>Ecdysozoa</taxon>
        <taxon>Arthropoda</taxon>
        <taxon>Hexapoda</taxon>
        <taxon>Insecta</taxon>
        <taxon>Pterygota</taxon>
        <taxon>Neoptera</taxon>
        <taxon>Endopterygota</taxon>
        <taxon>Lepidoptera</taxon>
        <taxon>Glossata</taxon>
        <taxon>Ditrysia</taxon>
        <taxon>Papilionoidea</taxon>
        <taxon>Papilionidae</taxon>
        <taxon>Parnassiinae</taxon>
        <taxon>Parnassini</taxon>
        <taxon>Parnassius</taxon>
        <taxon>Parnassius</taxon>
    </lineage>
</organism>
<reference evidence="1" key="1">
    <citation type="submission" date="2021-04" db="EMBL/GenBank/DDBJ databases">
        <authorList>
            <person name="Tunstrom K."/>
        </authorList>
    </citation>
    <scope>NUCLEOTIDE SEQUENCE</scope>
</reference>
<dbReference type="EMBL" id="CAJQZP010001126">
    <property type="protein sequence ID" value="CAG5018970.1"/>
    <property type="molecule type" value="Genomic_DNA"/>
</dbReference>
<accession>A0A8S3XG09</accession>
<comment type="caution">
    <text evidence="1">The sequence shown here is derived from an EMBL/GenBank/DDBJ whole genome shotgun (WGS) entry which is preliminary data.</text>
</comment>
<dbReference type="AlphaFoldDB" id="A0A8S3XG09"/>
<name>A0A8S3XG09_PARAO</name>
<gene>
    <name evidence="1" type="ORF">PAPOLLO_LOCUS16961</name>
</gene>
<evidence type="ECO:0000313" key="1">
    <source>
        <dbReference type="EMBL" id="CAG5018970.1"/>
    </source>
</evidence>
<evidence type="ECO:0000313" key="2">
    <source>
        <dbReference type="Proteomes" id="UP000691718"/>
    </source>
</evidence>
<dbReference type="OrthoDB" id="10056483at2759"/>
<proteinExistence type="predicted"/>
<sequence>MPLVPVDAYHPPLEISVSTNTRLRRQSDSAGSATPEINTFVGWNFNKADFLTLYSLIAAVDWTSLYELDLEMSLEYFYKIMNSAIDDCVPKKKRSRVNSRYIYPEWYTVEIIRDIRFKAFLHKRYKASGSKTDYEAFAQCRTKVKKMIGLAQEKYQQRVQNQMLKDPKSFWKHY</sequence>
<protein>
    <submittedName>
        <fullName evidence="1">(apollo) hypothetical protein</fullName>
    </submittedName>
</protein>
<dbReference type="Proteomes" id="UP000691718">
    <property type="component" value="Unassembled WGS sequence"/>
</dbReference>